<evidence type="ECO:0000256" key="3">
    <source>
        <dbReference type="ARBA" id="ARBA00022840"/>
    </source>
</evidence>
<dbReference type="InterPro" id="IPR003593">
    <property type="entry name" value="AAA+_ATPase"/>
</dbReference>
<feature type="domain" description="ABC transporter" evidence="4">
    <location>
        <begin position="4"/>
        <end position="255"/>
    </location>
</feature>
<evidence type="ECO:0000256" key="1">
    <source>
        <dbReference type="ARBA" id="ARBA00022448"/>
    </source>
</evidence>
<dbReference type="GO" id="GO:0015808">
    <property type="term" value="P:L-alanine transport"/>
    <property type="evidence" value="ECO:0007669"/>
    <property type="project" value="TreeGrafter"/>
</dbReference>
<dbReference type="EMBL" id="CP046522">
    <property type="protein sequence ID" value="QGU95664.1"/>
    <property type="molecule type" value="Genomic_DNA"/>
</dbReference>
<keyword evidence="2" id="KW-0547">Nucleotide-binding</keyword>
<evidence type="ECO:0000313" key="6">
    <source>
        <dbReference type="Proteomes" id="UP000422764"/>
    </source>
</evidence>
<dbReference type="GO" id="GO:0005886">
    <property type="term" value="C:plasma membrane"/>
    <property type="evidence" value="ECO:0007669"/>
    <property type="project" value="TreeGrafter"/>
</dbReference>
<dbReference type="InterPro" id="IPR003439">
    <property type="entry name" value="ABC_transporter-like_ATP-bd"/>
</dbReference>
<dbReference type="SMART" id="SM00382">
    <property type="entry name" value="AAA"/>
    <property type="match status" value="1"/>
</dbReference>
<dbReference type="PROSITE" id="PS50893">
    <property type="entry name" value="ABC_TRANSPORTER_2"/>
    <property type="match status" value="1"/>
</dbReference>
<sequence>MSVIEVNNISMSFGGVKAVSDVRMKIEHGEIVGLIGPNGAGKTTFFNMLTGIYNPTEGEIIYNFDKEIHPSKIKPYEIANSGIARTFQNIRLFSEMTVEENVKVGFHKNISYKFFSSLFRFPSYYNEEENAYNKVTELLKVFNLYEKREELAKNLPYGEQRRLEIARALASNPRILLLDEPAAGMNPNETNELMELIRWIRDKFDITIILIEHDMSLVMAVCSKIYVLDYGKLIAKGSPEEIQKNPEVIKAYLGGES</sequence>
<dbReference type="InterPro" id="IPR051120">
    <property type="entry name" value="ABC_AA/LPS_Transport"/>
</dbReference>
<reference evidence="5 6" key="1">
    <citation type="submission" date="2019-12" db="EMBL/GenBank/DDBJ databases">
        <title>Genome sequenceing of Clostridium bovifaecis.</title>
        <authorList>
            <person name="Yao Y."/>
        </authorList>
    </citation>
    <scope>NUCLEOTIDE SEQUENCE [LARGE SCALE GENOMIC DNA]</scope>
    <source>
        <strain evidence="5 6">BXX</strain>
    </source>
</reference>
<keyword evidence="1" id="KW-0813">Transport</keyword>
<dbReference type="Pfam" id="PF12399">
    <property type="entry name" value="BCA_ABC_TP_C"/>
    <property type="match status" value="1"/>
</dbReference>
<accession>A0A6I6F3A8</accession>
<dbReference type="PANTHER" id="PTHR45772:SF7">
    <property type="entry name" value="AMINO ACID ABC TRANSPORTER ATP-BINDING PROTEIN"/>
    <property type="match status" value="1"/>
</dbReference>
<proteinExistence type="predicted"/>
<dbReference type="GO" id="GO:0042941">
    <property type="term" value="P:D-alanine transmembrane transport"/>
    <property type="evidence" value="ECO:0007669"/>
    <property type="project" value="TreeGrafter"/>
</dbReference>
<keyword evidence="3 5" id="KW-0067">ATP-binding</keyword>
<dbReference type="GO" id="GO:0016887">
    <property type="term" value="F:ATP hydrolysis activity"/>
    <property type="evidence" value="ECO:0007669"/>
    <property type="project" value="InterPro"/>
</dbReference>
<dbReference type="GO" id="GO:0005524">
    <property type="term" value="F:ATP binding"/>
    <property type="evidence" value="ECO:0007669"/>
    <property type="project" value="UniProtKB-KW"/>
</dbReference>
<dbReference type="SUPFAM" id="SSF52540">
    <property type="entry name" value="P-loop containing nucleoside triphosphate hydrolases"/>
    <property type="match status" value="1"/>
</dbReference>
<dbReference type="AlphaFoldDB" id="A0A6I6F3A8"/>
<gene>
    <name evidence="5" type="ORF">GOM49_11705</name>
</gene>
<dbReference type="InterPro" id="IPR032823">
    <property type="entry name" value="BCA_ABC_TP_C"/>
</dbReference>
<dbReference type="Gene3D" id="3.40.50.300">
    <property type="entry name" value="P-loop containing nucleotide triphosphate hydrolases"/>
    <property type="match status" value="1"/>
</dbReference>
<dbReference type="GO" id="GO:0015192">
    <property type="term" value="F:L-phenylalanine transmembrane transporter activity"/>
    <property type="evidence" value="ECO:0007669"/>
    <property type="project" value="TreeGrafter"/>
</dbReference>
<dbReference type="Pfam" id="PF00005">
    <property type="entry name" value="ABC_tran"/>
    <property type="match status" value="1"/>
</dbReference>
<keyword evidence="6" id="KW-1185">Reference proteome</keyword>
<dbReference type="PANTHER" id="PTHR45772">
    <property type="entry name" value="CONSERVED COMPONENT OF ABC TRANSPORTER FOR NATURAL AMINO ACIDS-RELATED"/>
    <property type="match status" value="1"/>
</dbReference>
<evidence type="ECO:0000256" key="2">
    <source>
        <dbReference type="ARBA" id="ARBA00022741"/>
    </source>
</evidence>
<dbReference type="GO" id="GO:0005304">
    <property type="term" value="F:L-valine transmembrane transporter activity"/>
    <property type="evidence" value="ECO:0007669"/>
    <property type="project" value="TreeGrafter"/>
</dbReference>
<evidence type="ECO:0000313" key="5">
    <source>
        <dbReference type="EMBL" id="QGU95664.1"/>
    </source>
</evidence>
<protein>
    <submittedName>
        <fullName evidence="5">ATP-binding cassette domain-containing protein</fullName>
    </submittedName>
</protein>
<dbReference type="FunFam" id="3.40.50.300:FF:000421">
    <property type="entry name" value="Branched-chain amino acid ABC transporter ATP-binding protein"/>
    <property type="match status" value="1"/>
</dbReference>
<dbReference type="GO" id="GO:1903806">
    <property type="term" value="P:L-isoleucine import across plasma membrane"/>
    <property type="evidence" value="ECO:0007669"/>
    <property type="project" value="TreeGrafter"/>
</dbReference>
<dbReference type="CDD" id="cd03219">
    <property type="entry name" value="ABC_Mj1267_LivG_branched"/>
    <property type="match status" value="1"/>
</dbReference>
<evidence type="ECO:0000259" key="4">
    <source>
        <dbReference type="PROSITE" id="PS50893"/>
    </source>
</evidence>
<dbReference type="GO" id="GO:1903805">
    <property type="term" value="P:L-valine import across plasma membrane"/>
    <property type="evidence" value="ECO:0007669"/>
    <property type="project" value="TreeGrafter"/>
</dbReference>
<organism evidence="5 6">
    <name type="scientific">Clostridium bovifaecis</name>
    <dbReference type="NCBI Taxonomy" id="2184719"/>
    <lineage>
        <taxon>Bacteria</taxon>
        <taxon>Bacillati</taxon>
        <taxon>Bacillota</taxon>
        <taxon>Clostridia</taxon>
        <taxon>Eubacteriales</taxon>
        <taxon>Clostridiaceae</taxon>
        <taxon>Clostridium</taxon>
    </lineage>
</organism>
<dbReference type="InterPro" id="IPR027417">
    <property type="entry name" value="P-loop_NTPase"/>
</dbReference>
<dbReference type="Proteomes" id="UP000422764">
    <property type="component" value="Chromosome"/>
</dbReference>
<name>A0A6I6F3A8_9CLOT</name>
<dbReference type="GO" id="GO:0015188">
    <property type="term" value="F:L-isoleucine transmembrane transporter activity"/>
    <property type="evidence" value="ECO:0007669"/>
    <property type="project" value="TreeGrafter"/>
</dbReference>